<dbReference type="EMBL" id="MU154561">
    <property type="protein sequence ID" value="KAF9495477.1"/>
    <property type="molecule type" value="Genomic_DNA"/>
</dbReference>
<dbReference type="Proteomes" id="UP000807025">
    <property type="component" value="Unassembled WGS sequence"/>
</dbReference>
<evidence type="ECO:0000313" key="2">
    <source>
        <dbReference type="Proteomes" id="UP000807025"/>
    </source>
</evidence>
<sequence length="126" mass="14016">MSLLLLLSGSVTVFSLSLRLPVAFGTIPHSLGLILVLHSFTPAIIARLIRVLSTTAHLSHCTEVTILPPSRTMRRKSSFDPFLVLSPLITSYLLSFRRATRRVYNAIPHLNPCYYGALLFKPICQP</sequence>
<dbReference type="AlphaFoldDB" id="A0A9P5ZVY2"/>
<reference evidence="1" key="1">
    <citation type="submission" date="2020-11" db="EMBL/GenBank/DDBJ databases">
        <authorList>
            <consortium name="DOE Joint Genome Institute"/>
            <person name="Ahrendt S."/>
            <person name="Riley R."/>
            <person name="Andreopoulos W."/>
            <person name="Labutti K."/>
            <person name="Pangilinan J."/>
            <person name="Ruiz-Duenas F.J."/>
            <person name="Barrasa J.M."/>
            <person name="Sanchez-Garcia M."/>
            <person name="Camarero S."/>
            <person name="Miyauchi S."/>
            <person name="Serrano A."/>
            <person name="Linde D."/>
            <person name="Babiker R."/>
            <person name="Drula E."/>
            <person name="Ayuso-Fernandez I."/>
            <person name="Pacheco R."/>
            <person name="Padilla G."/>
            <person name="Ferreira P."/>
            <person name="Barriuso J."/>
            <person name="Kellner H."/>
            <person name="Castanera R."/>
            <person name="Alfaro M."/>
            <person name="Ramirez L."/>
            <person name="Pisabarro A.G."/>
            <person name="Kuo A."/>
            <person name="Tritt A."/>
            <person name="Lipzen A."/>
            <person name="He G."/>
            <person name="Yan M."/>
            <person name="Ng V."/>
            <person name="Cullen D."/>
            <person name="Martin F."/>
            <person name="Rosso M.-N."/>
            <person name="Henrissat B."/>
            <person name="Hibbett D."/>
            <person name="Martinez A.T."/>
            <person name="Grigoriev I.V."/>
        </authorList>
    </citation>
    <scope>NUCLEOTIDE SEQUENCE</scope>
    <source>
        <strain evidence="1">ATCC 90797</strain>
    </source>
</reference>
<protein>
    <submittedName>
        <fullName evidence="1">Uncharacterized protein</fullName>
    </submittedName>
</protein>
<keyword evidence="2" id="KW-1185">Reference proteome</keyword>
<accession>A0A9P5ZVY2</accession>
<organism evidence="1 2">
    <name type="scientific">Pleurotus eryngii</name>
    <name type="common">Boletus of the steppes</name>
    <dbReference type="NCBI Taxonomy" id="5323"/>
    <lineage>
        <taxon>Eukaryota</taxon>
        <taxon>Fungi</taxon>
        <taxon>Dikarya</taxon>
        <taxon>Basidiomycota</taxon>
        <taxon>Agaricomycotina</taxon>
        <taxon>Agaricomycetes</taxon>
        <taxon>Agaricomycetidae</taxon>
        <taxon>Agaricales</taxon>
        <taxon>Pleurotineae</taxon>
        <taxon>Pleurotaceae</taxon>
        <taxon>Pleurotus</taxon>
    </lineage>
</organism>
<comment type="caution">
    <text evidence="1">The sequence shown here is derived from an EMBL/GenBank/DDBJ whole genome shotgun (WGS) entry which is preliminary data.</text>
</comment>
<evidence type="ECO:0000313" key="1">
    <source>
        <dbReference type="EMBL" id="KAF9495477.1"/>
    </source>
</evidence>
<gene>
    <name evidence="1" type="ORF">BDN71DRAFT_864824</name>
</gene>
<name>A0A9P5ZVY2_PLEER</name>
<proteinExistence type="predicted"/>